<dbReference type="EMBL" id="JYDI01000179">
    <property type="protein sequence ID" value="KRY49325.1"/>
    <property type="molecule type" value="Genomic_DNA"/>
</dbReference>
<evidence type="ECO:0000313" key="1">
    <source>
        <dbReference type="EMBL" id="KRY49325.1"/>
    </source>
</evidence>
<reference evidence="1 2" key="1">
    <citation type="submission" date="2015-01" db="EMBL/GenBank/DDBJ databases">
        <title>Evolution of Trichinella species and genotypes.</title>
        <authorList>
            <person name="Korhonen P.K."/>
            <person name="Edoardo P."/>
            <person name="Giuseppe L.R."/>
            <person name="Gasser R.B."/>
        </authorList>
    </citation>
    <scope>NUCLEOTIDE SEQUENCE [LARGE SCALE GENOMIC DNA]</scope>
    <source>
        <strain evidence="1">ISS120</strain>
    </source>
</reference>
<dbReference type="Proteomes" id="UP000054653">
    <property type="component" value="Unassembled WGS sequence"/>
</dbReference>
<proteinExistence type="predicted"/>
<feature type="non-terminal residue" evidence="1">
    <location>
        <position position="67"/>
    </location>
</feature>
<protein>
    <submittedName>
        <fullName evidence="1">Uncharacterized protein</fullName>
    </submittedName>
</protein>
<name>A0A0V1CJD9_TRIBR</name>
<evidence type="ECO:0000313" key="2">
    <source>
        <dbReference type="Proteomes" id="UP000054653"/>
    </source>
</evidence>
<organism evidence="1 2">
    <name type="scientific">Trichinella britovi</name>
    <name type="common">Parasitic roundworm</name>
    <dbReference type="NCBI Taxonomy" id="45882"/>
    <lineage>
        <taxon>Eukaryota</taxon>
        <taxon>Metazoa</taxon>
        <taxon>Ecdysozoa</taxon>
        <taxon>Nematoda</taxon>
        <taxon>Enoplea</taxon>
        <taxon>Dorylaimia</taxon>
        <taxon>Trichinellida</taxon>
        <taxon>Trichinellidae</taxon>
        <taxon>Trichinella</taxon>
    </lineage>
</organism>
<gene>
    <name evidence="1" type="ORF">T03_142</name>
</gene>
<comment type="caution">
    <text evidence="1">The sequence shown here is derived from an EMBL/GenBank/DDBJ whole genome shotgun (WGS) entry which is preliminary data.</text>
</comment>
<sequence length="67" mass="7629">MIRSAVRQTVAVRNQGAQLQDATFRCVKREILLKQNSQLHISSISNLRKPIGVYRYVRSVCLLCKLG</sequence>
<keyword evidence="2" id="KW-1185">Reference proteome</keyword>
<dbReference type="AlphaFoldDB" id="A0A0V1CJD9"/>
<accession>A0A0V1CJD9</accession>